<dbReference type="Pfam" id="PF13416">
    <property type="entry name" value="SBP_bac_8"/>
    <property type="match status" value="1"/>
</dbReference>
<dbReference type="SUPFAM" id="SSF53850">
    <property type="entry name" value="Periplasmic binding protein-like II"/>
    <property type="match status" value="1"/>
</dbReference>
<dbReference type="CDD" id="cd14748">
    <property type="entry name" value="PBP2_UgpB"/>
    <property type="match status" value="1"/>
</dbReference>
<sequence length="450" mass="47466">MTNTTSAASPLTRRTILSGALGIAGIAGLTACGSGSGAVPGQAPAVSAGGGATGYSGPKVALQFWNGFTGGDGPFMKRLVDQFNSEHQNIAVSMNTMQWADYYAKLPAAVTAGKGPDIGIMHVDSVATNAARNVIQPLDDVAAALKLSEADFAPVPWKAGIYNGKRYSIPLDVHPLGFFYNKTVMEKGGIDPEKPPMTNDEYMAALESMKGKGIEGHWASPFPFTGGLSIQSLIYQFGGSLFSDDAKQVLWADDAGVKALTWFQDLVKQGYSAAKIAQDADLVALQNGKTAFNWNGIWTINTLKEKSGLEWGVAPIPNIGGTKAAWAGSHQFILPTSRTPDENKQTASRVFLNWISTKSLEWAKGGQVPARNSVRESAEFKALTDQATLATQIDDLHFPPAVAGIGDAMPEFDKAVNAAILGGQDPKTVLSDAAGRATKILEANAKKYGG</sequence>
<keyword evidence="2" id="KW-1185">Reference proteome</keyword>
<dbReference type="PROSITE" id="PS51318">
    <property type="entry name" value="TAT"/>
    <property type="match status" value="1"/>
</dbReference>
<comment type="caution">
    <text evidence="1">The sequence shown here is derived from an EMBL/GenBank/DDBJ whole genome shotgun (WGS) entry which is preliminary data.</text>
</comment>
<dbReference type="PANTHER" id="PTHR43649">
    <property type="entry name" value="ARABINOSE-BINDING PROTEIN-RELATED"/>
    <property type="match status" value="1"/>
</dbReference>
<reference evidence="2" key="1">
    <citation type="journal article" date="2019" name="Int. J. Syst. Evol. Microbiol.">
        <title>The Global Catalogue of Microorganisms (GCM) 10K type strain sequencing project: providing services to taxonomists for standard genome sequencing and annotation.</title>
        <authorList>
            <consortium name="The Broad Institute Genomics Platform"/>
            <consortium name="The Broad Institute Genome Sequencing Center for Infectious Disease"/>
            <person name="Wu L."/>
            <person name="Ma J."/>
        </authorList>
    </citation>
    <scope>NUCLEOTIDE SEQUENCE [LARGE SCALE GENOMIC DNA]</scope>
    <source>
        <strain evidence="2">JCM 17125</strain>
    </source>
</reference>
<dbReference type="RefSeq" id="WP_344941836.1">
    <property type="nucleotide sequence ID" value="NZ_BAABDC010000001.1"/>
</dbReference>
<organism evidence="1 2">
    <name type="scientific">Terrabacter ginsenosidimutans</name>
    <dbReference type="NCBI Taxonomy" id="490575"/>
    <lineage>
        <taxon>Bacteria</taxon>
        <taxon>Bacillati</taxon>
        <taxon>Actinomycetota</taxon>
        <taxon>Actinomycetes</taxon>
        <taxon>Micrococcales</taxon>
        <taxon>Intrasporangiaceae</taxon>
        <taxon>Terrabacter</taxon>
    </lineage>
</organism>
<name>A0ABP7CP43_9MICO</name>
<accession>A0ABP7CP43</accession>
<evidence type="ECO:0000313" key="2">
    <source>
        <dbReference type="Proteomes" id="UP001501468"/>
    </source>
</evidence>
<dbReference type="Proteomes" id="UP001501468">
    <property type="component" value="Unassembled WGS sequence"/>
</dbReference>
<protein>
    <submittedName>
        <fullName evidence="1">ABC transporter substrate-binding protein</fullName>
    </submittedName>
</protein>
<dbReference type="Gene3D" id="3.40.190.10">
    <property type="entry name" value="Periplasmic binding protein-like II"/>
    <property type="match status" value="1"/>
</dbReference>
<dbReference type="PANTHER" id="PTHR43649:SF14">
    <property type="entry name" value="BLR3389 PROTEIN"/>
    <property type="match status" value="1"/>
</dbReference>
<proteinExistence type="predicted"/>
<dbReference type="InterPro" id="IPR006311">
    <property type="entry name" value="TAT_signal"/>
</dbReference>
<dbReference type="InterPro" id="IPR006059">
    <property type="entry name" value="SBP"/>
</dbReference>
<dbReference type="EMBL" id="BAABDC010000001">
    <property type="protein sequence ID" value="GAA3693908.1"/>
    <property type="molecule type" value="Genomic_DNA"/>
</dbReference>
<dbReference type="InterPro" id="IPR050490">
    <property type="entry name" value="Bact_solute-bd_prot1"/>
</dbReference>
<evidence type="ECO:0000313" key="1">
    <source>
        <dbReference type="EMBL" id="GAA3693908.1"/>
    </source>
</evidence>
<gene>
    <name evidence="1" type="ORF">GCM10022399_07990</name>
</gene>